<name>A0A915KKC9_ROMCU</name>
<keyword evidence="2" id="KW-0472">Membrane</keyword>
<evidence type="ECO:0000313" key="3">
    <source>
        <dbReference type="Proteomes" id="UP000887565"/>
    </source>
</evidence>
<keyword evidence="3" id="KW-1185">Reference proteome</keyword>
<keyword evidence="2" id="KW-1133">Transmembrane helix</keyword>
<dbReference type="Proteomes" id="UP000887565">
    <property type="component" value="Unplaced"/>
</dbReference>
<evidence type="ECO:0000256" key="2">
    <source>
        <dbReference type="SAM" id="Phobius"/>
    </source>
</evidence>
<feature type="compositionally biased region" description="Basic and acidic residues" evidence="1">
    <location>
        <begin position="87"/>
        <end position="120"/>
    </location>
</feature>
<feature type="transmembrane region" description="Helical" evidence="2">
    <location>
        <begin position="24"/>
        <end position="47"/>
    </location>
</feature>
<feature type="region of interest" description="Disordered" evidence="1">
    <location>
        <begin position="83"/>
        <end position="137"/>
    </location>
</feature>
<evidence type="ECO:0000313" key="4">
    <source>
        <dbReference type="WBParaSite" id="nRc.2.0.1.t38299-RA"/>
    </source>
</evidence>
<reference evidence="4" key="1">
    <citation type="submission" date="2022-11" db="UniProtKB">
        <authorList>
            <consortium name="WormBaseParasite"/>
        </authorList>
    </citation>
    <scope>IDENTIFICATION</scope>
</reference>
<dbReference type="AlphaFoldDB" id="A0A915KKC9"/>
<feature type="compositionally biased region" description="Low complexity" evidence="1">
    <location>
        <begin position="121"/>
        <end position="131"/>
    </location>
</feature>
<proteinExistence type="predicted"/>
<dbReference type="WBParaSite" id="nRc.2.0.1.t38299-RA">
    <property type="protein sequence ID" value="nRc.2.0.1.t38299-RA"/>
    <property type="gene ID" value="nRc.2.0.1.g38299"/>
</dbReference>
<protein>
    <submittedName>
        <fullName evidence="4">Uncharacterized protein</fullName>
    </submittedName>
</protein>
<evidence type="ECO:0000256" key="1">
    <source>
        <dbReference type="SAM" id="MobiDB-lite"/>
    </source>
</evidence>
<keyword evidence="2" id="KW-0812">Transmembrane</keyword>
<accession>A0A915KKC9</accession>
<organism evidence="3 4">
    <name type="scientific">Romanomermis culicivorax</name>
    <name type="common">Nematode worm</name>
    <dbReference type="NCBI Taxonomy" id="13658"/>
    <lineage>
        <taxon>Eukaryota</taxon>
        <taxon>Metazoa</taxon>
        <taxon>Ecdysozoa</taxon>
        <taxon>Nematoda</taxon>
        <taxon>Enoplea</taxon>
        <taxon>Dorylaimia</taxon>
        <taxon>Mermithida</taxon>
        <taxon>Mermithoidea</taxon>
        <taxon>Mermithidae</taxon>
        <taxon>Romanomermis</taxon>
    </lineage>
</organism>
<sequence>MERSINEPSNQVINQQTTPLKVGLVAFIVLLCLLILIVGLYICYLLVQDTGGVQGAEAQLVEKIPMANEVTQGLMAETVQEVPFYSQDEKSQEPDRQERIKKERAGGERSGRNEQEEERTSSLQEQLTTLLNPKKQV</sequence>